<evidence type="ECO:0000313" key="3">
    <source>
        <dbReference type="Proteomes" id="UP001146351"/>
    </source>
</evidence>
<organism evidence="2 3">
    <name type="scientific">Penicillium capsulatum</name>
    <dbReference type="NCBI Taxonomy" id="69766"/>
    <lineage>
        <taxon>Eukaryota</taxon>
        <taxon>Fungi</taxon>
        <taxon>Dikarya</taxon>
        <taxon>Ascomycota</taxon>
        <taxon>Pezizomycotina</taxon>
        <taxon>Eurotiomycetes</taxon>
        <taxon>Eurotiomycetidae</taxon>
        <taxon>Eurotiales</taxon>
        <taxon>Aspergillaceae</taxon>
        <taxon>Penicillium</taxon>
    </lineage>
</organism>
<reference evidence="2" key="2">
    <citation type="journal article" date="2023" name="IMA Fungus">
        <title>Comparative genomic study of the Penicillium genus elucidates a diverse pangenome and 15 lateral gene transfer events.</title>
        <authorList>
            <person name="Petersen C."/>
            <person name="Sorensen T."/>
            <person name="Nielsen M.R."/>
            <person name="Sondergaard T.E."/>
            <person name="Sorensen J.L."/>
            <person name="Fitzpatrick D.A."/>
            <person name="Frisvad J.C."/>
            <person name="Nielsen K.L."/>
        </authorList>
    </citation>
    <scope>NUCLEOTIDE SEQUENCE</scope>
    <source>
        <strain evidence="2">IBT 21917</strain>
    </source>
</reference>
<accession>A0A9W9LGS9</accession>
<feature type="region of interest" description="Disordered" evidence="1">
    <location>
        <begin position="46"/>
        <end position="83"/>
    </location>
</feature>
<keyword evidence="3" id="KW-1185">Reference proteome</keyword>
<comment type="caution">
    <text evidence="2">The sequence shown here is derived from an EMBL/GenBank/DDBJ whole genome shotgun (WGS) entry which is preliminary data.</text>
</comment>
<reference evidence="2" key="1">
    <citation type="submission" date="2022-11" db="EMBL/GenBank/DDBJ databases">
        <authorList>
            <person name="Petersen C."/>
        </authorList>
    </citation>
    <scope>NUCLEOTIDE SEQUENCE</scope>
    <source>
        <strain evidence="2">IBT 21917</strain>
    </source>
</reference>
<feature type="compositionally biased region" description="Pro residues" evidence="1">
    <location>
        <begin position="64"/>
        <end position="73"/>
    </location>
</feature>
<name>A0A9W9LGS9_9EURO</name>
<sequence>MDLLAALDIIRNAPDESLHTHAIQMISTLKDVGKRLQFDLLPHSPVVVDTPPSAESDRSRSPGVPSPFSPVPDSPVSSQQGTLDARVPSITARPNHSSISKTVDSLLKGIERHAYWLLEAQRLEEDAVVSRKRILGGDIRWEDISRVEGIRICDPESKLRRVLALRSLAQEHEDRQTQQGVNPTRLGELCNYVSSPETSTLNLKANHTVKDAFKTRALHSGLRHLTMEKTINAHLEKRQLPGNFLNAVQSMHVPITKGKTKKETTTEETFRPLLPLLRDSSQWFKRLQNKYDLYVSQPLEVDTARQKRPRSDPASFEQSPTLFAHVLTPEPETLVAPPRIQTIEGEELLHHGDVEAVLGGFYHSTDNLIQPETNTNNIESLRSATDDIVIPPDFFDEILAQPIDICASSLDIFGIDDIYSQDPRDLPFPMYWGRQLEASQ</sequence>
<proteinExistence type="predicted"/>
<dbReference type="EMBL" id="JAPQKO010000006">
    <property type="protein sequence ID" value="KAJ5155488.1"/>
    <property type="molecule type" value="Genomic_DNA"/>
</dbReference>
<dbReference type="AlphaFoldDB" id="A0A9W9LGS9"/>
<dbReference type="Proteomes" id="UP001146351">
    <property type="component" value="Unassembled WGS sequence"/>
</dbReference>
<evidence type="ECO:0000313" key="2">
    <source>
        <dbReference type="EMBL" id="KAJ5155488.1"/>
    </source>
</evidence>
<evidence type="ECO:0000256" key="1">
    <source>
        <dbReference type="SAM" id="MobiDB-lite"/>
    </source>
</evidence>
<protein>
    <submittedName>
        <fullName evidence="2">Uncharacterized protein</fullName>
    </submittedName>
</protein>
<gene>
    <name evidence="2" type="ORF">N7492_008291</name>
</gene>